<dbReference type="InterPro" id="IPR013783">
    <property type="entry name" value="Ig-like_fold"/>
</dbReference>
<feature type="domain" description="Heparinase II/III-like C-terminal" evidence="3">
    <location>
        <begin position="484"/>
        <end position="682"/>
    </location>
</feature>
<evidence type="ECO:0000259" key="3">
    <source>
        <dbReference type="Pfam" id="PF07940"/>
    </source>
</evidence>
<dbReference type="Pfam" id="PF16332">
    <property type="entry name" value="DUF4962"/>
    <property type="match status" value="2"/>
</dbReference>
<dbReference type="HOGENOM" id="CLU_016255_0_0_10"/>
<dbReference type="PATRIC" id="fig|1235788.3.peg.3545"/>
<feature type="signal peptide" evidence="2">
    <location>
        <begin position="1"/>
        <end position="23"/>
    </location>
</feature>
<dbReference type="GO" id="GO:0016829">
    <property type="term" value="F:lyase activity"/>
    <property type="evidence" value="ECO:0007669"/>
    <property type="project" value="InterPro"/>
</dbReference>
<keyword evidence="6" id="KW-1185">Reference proteome</keyword>
<dbReference type="GO" id="GO:0030313">
    <property type="term" value="C:cell envelope"/>
    <property type="evidence" value="ECO:0007669"/>
    <property type="project" value="UniProtKB-SubCell"/>
</dbReference>
<keyword evidence="2" id="KW-0732">Signal</keyword>
<dbReference type="Gene3D" id="2.60.40.10">
    <property type="entry name" value="Immunoglobulins"/>
    <property type="match status" value="1"/>
</dbReference>
<accession>R9I1D9</accession>
<reference evidence="5 6" key="1">
    <citation type="submission" date="2013-04" db="EMBL/GenBank/DDBJ databases">
        <title>The Genome Sequence of Bacteroides massiliensis dnLKV3.</title>
        <authorList>
            <consortium name="The Broad Institute Genomics Platform"/>
            <consortium name="The Broad Institute Genome Sequencing Center for Infectious Disease"/>
            <person name="Earl A."/>
            <person name="Xavier R."/>
            <person name="Kuhn K."/>
            <person name="Stappenbeck T."/>
            <person name="Walker B."/>
            <person name="Young S."/>
            <person name="Zeng Q."/>
            <person name="Gargeya S."/>
            <person name="Fitzgerald M."/>
            <person name="Haas B."/>
            <person name="Abouelleil A."/>
            <person name="Allen A.W."/>
            <person name="Alvarado L."/>
            <person name="Arachchi H.M."/>
            <person name="Berlin A.M."/>
            <person name="Chapman S.B."/>
            <person name="Gainer-Dewar J."/>
            <person name="Goldberg J."/>
            <person name="Griggs A."/>
            <person name="Gujja S."/>
            <person name="Hansen M."/>
            <person name="Howarth C."/>
            <person name="Imamovic A."/>
            <person name="Ireland A."/>
            <person name="Larimer J."/>
            <person name="McCowan C."/>
            <person name="Murphy C."/>
            <person name="Pearson M."/>
            <person name="Poon T.W."/>
            <person name="Priest M."/>
            <person name="Roberts A."/>
            <person name="Saif S."/>
            <person name="Shea T."/>
            <person name="Sisk P."/>
            <person name="Sykes S."/>
            <person name="Wortman J."/>
            <person name="Nusbaum C."/>
            <person name="Birren B."/>
        </authorList>
    </citation>
    <scope>NUCLEOTIDE SEQUENCE [LARGE SCALE GENOMIC DNA]</scope>
    <source>
        <strain evidence="6">dnLKV3</strain>
    </source>
</reference>
<feature type="domain" description="Heparinase II N-terminal" evidence="4">
    <location>
        <begin position="217"/>
        <end position="470"/>
    </location>
</feature>
<dbReference type="RefSeq" id="WP_016277741.1">
    <property type="nucleotide sequence ID" value="NZ_JABVZU010000002.1"/>
</dbReference>
<dbReference type="Pfam" id="PF07940">
    <property type="entry name" value="Hepar_II_III_C"/>
    <property type="match status" value="1"/>
</dbReference>
<dbReference type="STRING" id="1235788.C802_03459"/>
<evidence type="ECO:0000313" key="6">
    <source>
        <dbReference type="Proteomes" id="UP000014200"/>
    </source>
</evidence>
<dbReference type="Gene3D" id="1.50.10.100">
    <property type="entry name" value="Chondroitin AC/alginate lyase"/>
    <property type="match status" value="1"/>
</dbReference>
<evidence type="ECO:0008006" key="7">
    <source>
        <dbReference type="Google" id="ProtNLM"/>
    </source>
</evidence>
<protein>
    <recommendedName>
        <fullName evidence="7">DUF4962 domain-containing protein</fullName>
    </recommendedName>
</protein>
<evidence type="ECO:0000259" key="4">
    <source>
        <dbReference type="Pfam" id="PF16332"/>
    </source>
</evidence>
<feature type="domain" description="Heparinase II N-terminal" evidence="4">
    <location>
        <begin position="42"/>
        <end position="200"/>
    </location>
</feature>
<dbReference type="InterPro" id="IPR008929">
    <property type="entry name" value="Chondroitin_lyas"/>
</dbReference>
<sequence>MKSLSTLLILTVTLAIIACSDNAPITPVPDEQSPESTLPDAYHDKVRTQPYPKTDNEIYLNPAPFIVPKEMKQAERLQFNVSRDTQFSGPETILSEARPWCMFNPHRTLETGLWYWRFRSVTSSGQPGAWSDTYSFEVKDETPRFVTPPFADFLGNAPRIHPRLYAFLDDKIEAARKRVTSHPEYGQLTALAATALKADFSAPYNQTADLRLYTDYLYQAWHLTLRTAYRNKLHDILSTLLQTPPTEAQLFATNFGATDIASAYLTCYDALYNKLSATERAATEKQLMRVAEKYYPQHCGIQENHIFDNHFWQQNMRVLFQIAYLLYDKVNYSGKAIEMLEYYYELWTARAPASGFNRDGVWHNGTGYFINNVRTLQYLPLLYSYIARKDFLQHPWYRNAGRSLVYTWPPESRSLGFGDGSEKYDSPQRQRAAFADFLARETGDSYAGWYAAQCTKSLQRDPEMRFYRMAANRTYETQLPASTEKMIWYKDAGEVVMHSNLADTNHNLSLAFRSSTFASGSHTTACQNSFNLLFKGTDVYRSSGYYLNFSDAHNLMSYRHTRAHNTILVNGIGQPYSMKGYGNIVRAMGGNHISYCLGDASNAYSGITDDPMWTSAFAAAGISQTPEYGFGVTPLTRYRRHVLMLHPDILVIYDELEAASPVRWSWLLHSPTRFELNEAEQLMGTRNDEKGFIAVTGLFSSHPYTATQTDAFTVPPTPTPNPAYPNQWHFTAETSACAANRYLAIIQVKGTDQTAHAIRRNGDTFTIGRWSVEATLDTSRPASLVVRNSDLPATFSYGAEHPTPGGEIYIRRYPQSSVLYDEKDGIYHIMEETDRPAISSRTAL</sequence>
<organism evidence="5 6">
    <name type="scientific">Phocaeicola sartorii</name>
    <dbReference type="NCBI Taxonomy" id="671267"/>
    <lineage>
        <taxon>Bacteria</taxon>
        <taxon>Pseudomonadati</taxon>
        <taxon>Bacteroidota</taxon>
        <taxon>Bacteroidia</taxon>
        <taxon>Bacteroidales</taxon>
        <taxon>Bacteroidaceae</taxon>
        <taxon>Phocaeicola</taxon>
    </lineage>
</organism>
<evidence type="ECO:0000256" key="1">
    <source>
        <dbReference type="ARBA" id="ARBA00004196"/>
    </source>
</evidence>
<comment type="subcellular location">
    <subcellularLocation>
        <location evidence="1">Cell envelope</location>
    </subcellularLocation>
</comment>
<evidence type="ECO:0000313" key="5">
    <source>
        <dbReference type="EMBL" id="EOS09906.1"/>
    </source>
</evidence>
<feature type="chain" id="PRO_5004473917" description="DUF4962 domain-containing protein" evidence="2">
    <location>
        <begin position="24"/>
        <end position="844"/>
    </location>
</feature>
<dbReference type="InterPro" id="IPR012480">
    <property type="entry name" value="Hepar_II_III_C"/>
</dbReference>
<dbReference type="InterPro" id="IPR032518">
    <property type="entry name" value="HepII_N"/>
</dbReference>
<gene>
    <name evidence="5" type="ORF">C802_03459</name>
</gene>
<dbReference type="OrthoDB" id="9772435at2"/>
<dbReference type="AlphaFoldDB" id="R9I1D9"/>
<dbReference type="Gene3D" id="2.70.98.70">
    <property type="match status" value="1"/>
</dbReference>
<comment type="caution">
    <text evidence="5">The sequence shown here is derived from an EMBL/GenBank/DDBJ whole genome shotgun (WGS) entry which is preliminary data.</text>
</comment>
<dbReference type="GeneID" id="82152433"/>
<proteinExistence type="predicted"/>
<dbReference type="Proteomes" id="UP000014200">
    <property type="component" value="Unassembled WGS sequence"/>
</dbReference>
<dbReference type="PROSITE" id="PS51257">
    <property type="entry name" value="PROKAR_LIPOPROTEIN"/>
    <property type="match status" value="1"/>
</dbReference>
<dbReference type="EMBL" id="ASSP01000021">
    <property type="protein sequence ID" value="EOS09906.1"/>
    <property type="molecule type" value="Genomic_DNA"/>
</dbReference>
<evidence type="ECO:0000256" key="2">
    <source>
        <dbReference type="SAM" id="SignalP"/>
    </source>
</evidence>
<name>R9I1D9_9BACT</name>